<reference evidence="1 2" key="1">
    <citation type="journal article" date="2014" name="BMC Genomics">
        <title>Genome and secretome analysis of the hemibiotrophic fungal pathogen, Moniliophthora roreri, which causes frosty pod rot disease of cacao: mechanisms of the biotrophic and necrotrophic phases.</title>
        <authorList>
            <person name="Meinhardt L.W."/>
            <person name="Costa G.G.L."/>
            <person name="Thomazella D.P.T."/>
            <person name="Teixeira P.J.P.L."/>
            <person name="Carazzolle M.F."/>
            <person name="Schuster S.C."/>
            <person name="Carlson J.E."/>
            <person name="Guiltinan M.J."/>
            <person name="Mieczkowski P."/>
            <person name="Farmer A."/>
            <person name="Ramaraj T."/>
            <person name="Crozier J."/>
            <person name="Davis R.E."/>
            <person name="Shao J."/>
            <person name="Melnick R.L."/>
            <person name="Pereira G.A.G."/>
            <person name="Bailey B.A."/>
        </authorList>
    </citation>
    <scope>NUCLEOTIDE SEQUENCE [LARGE SCALE GENOMIC DNA]</scope>
    <source>
        <strain evidence="1 2">MCA 2997</strain>
    </source>
</reference>
<evidence type="ECO:0000313" key="2">
    <source>
        <dbReference type="Proteomes" id="UP000017559"/>
    </source>
</evidence>
<dbReference type="AlphaFoldDB" id="V2WJM4"/>
<name>V2WJM4_MONRO</name>
<dbReference type="HOGENOM" id="CLU_013871_2_1_1"/>
<keyword evidence="2" id="KW-1185">Reference proteome</keyword>
<dbReference type="Gene3D" id="1.10.510.10">
    <property type="entry name" value="Transferase(Phosphotransferase) domain 1"/>
    <property type="match status" value="1"/>
</dbReference>
<dbReference type="InterPro" id="IPR011009">
    <property type="entry name" value="Kinase-like_dom_sf"/>
</dbReference>
<sequence length="607" mass="68450">MLAKAPKRTKGMLLHYIRVSAMDWKEMMRSQVNPSTIEIDPTSTIGDVCMKLQKKHKCNGITPYKPLKSKAPLIRDVYTLLKDNDIDNLATKLHLDTPVEPLVHDKYRLIFVFHDHRDATPESSEEVGADTKAEVRGGDTFTAMEQMFRRHTESILSKPSLTSASKYTQYNTIQASPAALLDGRISNRNPKPTVAPPIELYHYAFHDYIANTDTISLDLPNEVILGTRKLMGSVSVIQTREEPRDTDTRKILSDILQITLLTVQNSDKSSCDYLTIVGTPKHEEGAPAFMEVKPEYGSSNVDPSVQVGFSYARYYCQPNRQALLQRSCCPSFLIAIAGPWLVIMGGVITTQTIVQRLSPYLWLGTSRIQNDEYVISIAQKLFALRKAIAELNKYYRELAGTGNAIEPARFFPYITSFDKHNNKVKFEYLKPLEDDPTCITFLAKRPGTSAKFVVKFTRRYNAEAHESMAKKGFAPQLIHYGSLYGGLNLVVMDYIEGATLSTLYPPASHRTKEAYKDAVSKALKALHEDGFIFPDLRQPNVMFAAKGGTKVECVRLIDFDWVCKEVDKARYPIYLSTAICQAAQTEPYGLITEANEARMFEVMFERL</sequence>
<protein>
    <recommendedName>
        <fullName evidence="3">Protein kinase domain-containing protein</fullName>
    </recommendedName>
</protein>
<accession>V2WJM4</accession>
<dbReference type="Proteomes" id="UP000017559">
    <property type="component" value="Unassembled WGS sequence"/>
</dbReference>
<organism evidence="1 2">
    <name type="scientific">Moniliophthora roreri (strain MCA 2997)</name>
    <name type="common">Cocoa frosty pod rot fungus</name>
    <name type="synonym">Crinipellis roreri</name>
    <dbReference type="NCBI Taxonomy" id="1381753"/>
    <lineage>
        <taxon>Eukaryota</taxon>
        <taxon>Fungi</taxon>
        <taxon>Dikarya</taxon>
        <taxon>Basidiomycota</taxon>
        <taxon>Agaricomycotina</taxon>
        <taxon>Agaricomycetes</taxon>
        <taxon>Agaricomycetidae</taxon>
        <taxon>Agaricales</taxon>
        <taxon>Marasmiineae</taxon>
        <taxon>Marasmiaceae</taxon>
        <taxon>Moniliophthora</taxon>
    </lineage>
</organism>
<gene>
    <name evidence="1" type="ORF">Moror_5363</name>
</gene>
<proteinExistence type="predicted"/>
<dbReference type="Gene3D" id="3.30.200.20">
    <property type="entry name" value="Phosphorylase Kinase, domain 1"/>
    <property type="match status" value="1"/>
</dbReference>
<dbReference type="SUPFAM" id="SSF56112">
    <property type="entry name" value="Protein kinase-like (PK-like)"/>
    <property type="match status" value="1"/>
</dbReference>
<comment type="caution">
    <text evidence="1">The sequence shown here is derived from an EMBL/GenBank/DDBJ whole genome shotgun (WGS) entry which is preliminary data.</text>
</comment>
<evidence type="ECO:0008006" key="3">
    <source>
        <dbReference type="Google" id="ProtNLM"/>
    </source>
</evidence>
<evidence type="ECO:0000313" key="1">
    <source>
        <dbReference type="EMBL" id="ESK81787.1"/>
    </source>
</evidence>
<dbReference type="OrthoDB" id="4062651at2759"/>
<dbReference type="EMBL" id="AWSO01002241">
    <property type="protein sequence ID" value="ESK81787.1"/>
    <property type="molecule type" value="Genomic_DNA"/>
</dbReference>
<dbReference type="KEGG" id="mrr:Moror_5363"/>